<evidence type="ECO:0000313" key="3">
    <source>
        <dbReference type="Proteomes" id="UP000037716"/>
    </source>
</evidence>
<accession>A0A0M9CHQ5</accession>
<keyword evidence="1" id="KW-0812">Transmembrane</keyword>
<protein>
    <submittedName>
        <fullName evidence="2">Uncharacterized protein</fullName>
    </submittedName>
</protein>
<keyword evidence="1" id="KW-0472">Membrane</keyword>
<reference evidence="2 3" key="1">
    <citation type="submission" date="2015-07" db="EMBL/GenBank/DDBJ databases">
        <title>Genome of Polaribacter dokdonenesis DSW-5, isolated from seawater off Dokdo in Korea.</title>
        <authorList>
            <person name="Yoon K."/>
            <person name="Song J.Y."/>
            <person name="Kim J.F."/>
        </authorList>
    </citation>
    <scope>NUCLEOTIDE SEQUENCE [LARGE SCALE GENOMIC DNA]</scope>
    <source>
        <strain evidence="2 3">DSW-5</strain>
    </source>
</reference>
<keyword evidence="1" id="KW-1133">Transmembrane helix</keyword>
<sequence>MIIDKFIYANLPIILLAFFIFLKKLKIAKLISKMSVKIAGYILNASKK</sequence>
<organism evidence="2 3">
    <name type="scientific">Polaribacter dokdonensis DSW-5</name>
    <dbReference type="NCBI Taxonomy" id="1300348"/>
    <lineage>
        <taxon>Bacteria</taxon>
        <taxon>Pseudomonadati</taxon>
        <taxon>Bacteroidota</taxon>
        <taxon>Flavobacteriia</taxon>
        <taxon>Flavobacteriales</taxon>
        <taxon>Flavobacteriaceae</taxon>
    </lineage>
</organism>
<comment type="caution">
    <text evidence="2">The sequence shown here is derived from an EMBL/GenBank/DDBJ whole genome shotgun (WGS) entry which is preliminary data.</text>
</comment>
<evidence type="ECO:0000313" key="2">
    <source>
        <dbReference type="EMBL" id="KOY52379.1"/>
    </source>
</evidence>
<dbReference type="EMBL" id="LGBR01000001">
    <property type="protein sequence ID" value="KOY52379.1"/>
    <property type="molecule type" value="Genomic_DNA"/>
</dbReference>
<proteinExistence type="predicted"/>
<gene>
    <name evidence="2" type="ORF">I602_1939</name>
</gene>
<feature type="transmembrane region" description="Helical" evidence="1">
    <location>
        <begin position="6"/>
        <end position="25"/>
    </location>
</feature>
<evidence type="ECO:0000256" key="1">
    <source>
        <dbReference type="SAM" id="Phobius"/>
    </source>
</evidence>
<dbReference type="Proteomes" id="UP000037716">
    <property type="component" value="Unassembled WGS sequence"/>
</dbReference>
<name>A0A0M9CHQ5_9FLAO</name>
<dbReference type="AlphaFoldDB" id="A0A0M9CHQ5"/>